<evidence type="ECO:0000313" key="6">
    <source>
        <dbReference type="Proteomes" id="UP000811619"/>
    </source>
</evidence>
<feature type="compositionally biased region" description="Polar residues" evidence="4">
    <location>
        <begin position="116"/>
        <end position="131"/>
    </location>
</feature>
<evidence type="ECO:0008006" key="7">
    <source>
        <dbReference type="Google" id="ProtNLM"/>
    </source>
</evidence>
<accession>A0A8K0NM98</accession>
<protein>
    <recommendedName>
        <fullName evidence="7">Nuclear protein Es2</fullName>
    </recommendedName>
</protein>
<evidence type="ECO:0000256" key="2">
    <source>
        <dbReference type="ARBA" id="ARBA00009072"/>
    </source>
</evidence>
<evidence type="ECO:0000313" key="5">
    <source>
        <dbReference type="EMBL" id="KAG5927231.1"/>
    </source>
</evidence>
<dbReference type="Proteomes" id="UP000811619">
    <property type="component" value="Unassembled WGS sequence"/>
</dbReference>
<comment type="subcellular location">
    <subcellularLocation>
        <location evidence="1">Nucleus</location>
    </subcellularLocation>
</comment>
<gene>
    <name evidence="5" type="ORF">E4U42_002426</name>
</gene>
<feature type="region of interest" description="Disordered" evidence="4">
    <location>
        <begin position="371"/>
        <end position="452"/>
    </location>
</feature>
<evidence type="ECO:0000256" key="1">
    <source>
        <dbReference type="ARBA" id="ARBA00004123"/>
    </source>
</evidence>
<dbReference type="InterPro" id="IPR019148">
    <property type="entry name" value="Nuclear_protein_DGCR14_ESS-2"/>
</dbReference>
<dbReference type="GO" id="GO:0071013">
    <property type="term" value="C:catalytic step 2 spliceosome"/>
    <property type="evidence" value="ECO:0007669"/>
    <property type="project" value="TreeGrafter"/>
</dbReference>
<feature type="compositionally biased region" description="Polar residues" evidence="4">
    <location>
        <begin position="391"/>
        <end position="400"/>
    </location>
</feature>
<comment type="caution">
    <text evidence="5">The sequence shown here is derived from an EMBL/GenBank/DDBJ whole genome shotgun (WGS) entry which is preliminary data.</text>
</comment>
<feature type="region of interest" description="Disordered" evidence="4">
    <location>
        <begin position="258"/>
        <end position="320"/>
    </location>
</feature>
<dbReference type="EMBL" id="SRPY01000198">
    <property type="protein sequence ID" value="KAG5927231.1"/>
    <property type="molecule type" value="Genomic_DNA"/>
</dbReference>
<evidence type="ECO:0000256" key="3">
    <source>
        <dbReference type="ARBA" id="ARBA00023242"/>
    </source>
</evidence>
<dbReference type="PANTHER" id="PTHR12940">
    <property type="entry name" value="ES-2 PROTEIN - RELATED"/>
    <property type="match status" value="1"/>
</dbReference>
<dbReference type="OrthoDB" id="19679at2759"/>
<feature type="compositionally biased region" description="Polar residues" evidence="4">
    <location>
        <begin position="412"/>
        <end position="421"/>
    </location>
</feature>
<dbReference type="Pfam" id="PF09751">
    <property type="entry name" value="Es2"/>
    <property type="match status" value="1"/>
</dbReference>
<sequence length="452" mass="50167">MESAASGKASVALVRKRADTDLMPAPPPVKKIKRPKKVLDEDYYTETLSRIIARDFFPGLLETQIQQEYLDAMESKDAAWISSAGLRLQHVMTPGRHAKQSSARFTARFTTDGGRTPTTFAGDTPSSAAPTMVTNKPRLDTNMSLSQFQSTYTSEDNESFYRLVDKQNQKKADKYAWLWRGNKLPSKQMIKQKEVSDKLSLARGSLVDDGFERKSLAIKDRDDRPARPDAWEAAPQNSLMYQPQGLDEGVVTIAQRAEEASRMPPRSIEYANTRAPQPNAPPRRPPSPTMSAVKDAIAGRPRLRDQDSSVVGGDETPRVNGYSFVDEEDDEPAAQPTPLMINLGPGDVHNPFKLQDQRKRELLHERMVDRISKSNKESARQGLAGKALTPQVPNFPSSPRVSGDLTPAAQRLWSQMATPKNKTPRGSFAQSTPMRPRGSLLRSATRPGSNKK</sequence>
<keyword evidence="6" id="KW-1185">Reference proteome</keyword>
<dbReference type="PANTHER" id="PTHR12940:SF0">
    <property type="entry name" value="SPLICING FACTOR ESS-2 HOMOLOG"/>
    <property type="match status" value="1"/>
</dbReference>
<dbReference type="AlphaFoldDB" id="A0A8K0NM98"/>
<organism evidence="5 6">
    <name type="scientific">Claviceps africana</name>
    <dbReference type="NCBI Taxonomy" id="83212"/>
    <lineage>
        <taxon>Eukaryota</taxon>
        <taxon>Fungi</taxon>
        <taxon>Dikarya</taxon>
        <taxon>Ascomycota</taxon>
        <taxon>Pezizomycotina</taxon>
        <taxon>Sordariomycetes</taxon>
        <taxon>Hypocreomycetidae</taxon>
        <taxon>Hypocreales</taxon>
        <taxon>Clavicipitaceae</taxon>
        <taxon>Claviceps</taxon>
    </lineage>
</organism>
<feature type="region of interest" description="Disordered" evidence="4">
    <location>
        <begin position="109"/>
        <end position="131"/>
    </location>
</feature>
<reference evidence="5" key="1">
    <citation type="journal article" date="2020" name="bioRxiv">
        <title>Whole genome comparisons of ergot fungi reveals the divergence and evolution of species within the genus Claviceps are the result of varying mechanisms driving genome evolution and host range expansion.</title>
        <authorList>
            <person name="Wyka S.A."/>
            <person name="Mondo S.J."/>
            <person name="Liu M."/>
            <person name="Dettman J."/>
            <person name="Nalam V."/>
            <person name="Broders K.D."/>
        </authorList>
    </citation>
    <scope>NUCLEOTIDE SEQUENCE</scope>
    <source>
        <strain evidence="5">CCC 489</strain>
    </source>
</reference>
<evidence type="ECO:0000256" key="4">
    <source>
        <dbReference type="SAM" id="MobiDB-lite"/>
    </source>
</evidence>
<proteinExistence type="inferred from homology"/>
<keyword evidence="3" id="KW-0539">Nucleus</keyword>
<name>A0A8K0NM98_9HYPO</name>
<feature type="compositionally biased region" description="Pro residues" evidence="4">
    <location>
        <begin position="278"/>
        <end position="288"/>
    </location>
</feature>
<comment type="similarity">
    <text evidence="2">Belongs to the ESS2 family.</text>
</comment>